<dbReference type="InterPro" id="IPR033136">
    <property type="entry name" value="DNA_ligase_CS"/>
</dbReference>
<proteinExistence type="inferred from homology"/>
<evidence type="ECO:0000313" key="11">
    <source>
        <dbReference type="Proteomes" id="UP000199005"/>
    </source>
</evidence>
<dbReference type="Proteomes" id="UP000199005">
    <property type="component" value="Unassembled WGS sequence"/>
</dbReference>
<dbReference type="SUPFAM" id="SSF47781">
    <property type="entry name" value="RuvA domain 2-like"/>
    <property type="match status" value="1"/>
</dbReference>
<accession>A0A1H6RA84</accession>
<evidence type="ECO:0000256" key="8">
    <source>
        <dbReference type="SAM" id="SignalP"/>
    </source>
</evidence>
<keyword evidence="8" id="KW-0732">Signal</keyword>
<keyword evidence="5 7" id="KW-0234">DNA repair</keyword>
<sequence>MNRRIALSALCLFALPAPAAPCPDWPASRAGAELAALAERLRQWDDAYHREGRTPVADELYDQARARLAQWRQCFPGQAGPLPEPLAGNAGPLAHPLPHTGLDKLDEAAVQAWMATREELWVQPKVDGVAVTLEYAGGRLQRAISRGDGRRGQDWTAHARRLPAVPQELADSRHLILQGELYWRQTAHVQAEAGGRGARARVAGLLARQSLDEAEAAGIGLFVWEWPNGPDGMAERLDGLERLGFADVRHYSQPVADFAAARQWRERWYRAPLPFASDGVVLRQGRRPPGERWQAEPPHWAVAWKYPLAQALAEVRAVQFRIGRSGRITPLLELQPVRLDDREIRRVSLGSLQRWQALDIRPGDQLALRLAGLSIPQVDDVVWRAAERPALPVPDPAAYHALSCWRPVAGCESQFLARLDWLGGRHGLALGGIGRNTWETLLENRQLDDLLGWLELTEAQLASLPGFGERSASLLAERFRTARQRAFPVWLRALGLPPTGKAALPPSWDELAGRSLEQWQGEPGIGPGRARQLQAFFQHPEVQALRVRLQAAGVAGF</sequence>
<dbReference type="PANTHER" id="PTHR47810:SF1">
    <property type="entry name" value="DNA LIGASE B"/>
    <property type="match status" value="1"/>
</dbReference>
<dbReference type="AlphaFoldDB" id="A0A1H6RA84"/>
<dbReference type="Pfam" id="PF03120">
    <property type="entry name" value="OB_DNA_ligase"/>
    <property type="match status" value="1"/>
</dbReference>
<dbReference type="PROSITE" id="PS01056">
    <property type="entry name" value="DNA_LIGASE_N2"/>
    <property type="match status" value="1"/>
</dbReference>
<dbReference type="InterPro" id="IPR050326">
    <property type="entry name" value="NAD_dep_DNA_ligaseB"/>
</dbReference>
<dbReference type="GO" id="GO:0006260">
    <property type="term" value="P:DNA replication"/>
    <property type="evidence" value="ECO:0007669"/>
    <property type="project" value="UniProtKB-KW"/>
</dbReference>
<dbReference type="GO" id="GO:0006281">
    <property type="term" value="P:DNA repair"/>
    <property type="evidence" value="ECO:0007669"/>
    <property type="project" value="UniProtKB-KW"/>
</dbReference>
<dbReference type="Gene3D" id="1.10.150.20">
    <property type="entry name" value="5' to 3' exonuclease, C-terminal subdomain"/>
    <property type="match status" value="2"/>
</dbReference>
<feature type="chain" id="PRO_5011559238" description="DNA ligase B" evidence="8">
    <location>
        <begin position="20"/>
        <end position="557"/>
    </location>
</feature>
<evidence type="ECO:0000256" key="5">
    <source>
        <dbReference type="ARBA" id="ARBA00023204"/>
    </source>
</evidence>
<dbReference type="SUPFAM" id="SSF50249">
    <property type="entry name" value="Nucleic acid-binding proteins"/>
    <property type="match status" value="1"/>
</dbReference>
<dbReference type="InterPro" id="IPR020923">
    <property type="entry name" value="DNA_ligase_B"/>
</dbReference>
<gene>
    <name evidence="7" type="primary">ligB</name>
    <name evidence="10" type="ORF">SAMN04244579_00877</name>
</gene>
<evidence type="ECO:0000256" key="4">
    <source>
        <dbReference type="ARBA" id="ARBA00023027"/>
    </source>
</evidence>
<dbReference type="Pfam" id="PF01653">
    <property type="entry name" value="DNA_ligase_aden"/>
    <property type="match status" value="1"/>
</dbReference>
<dbReference type="InterPro" id="IPR010994">
    <property type="entry name" value="RuvA_2-like"/>
</dbReference>
<keyword evidence="1 7" id="KW-0436">Ligase</keyword>
<dbReference type="HAMAP" id="MF_01587">
    <property type="entry name" value="DNA_ligase_B"/>
    <property type="match status" value="1"/>
</dbReference>
<comment type="catalytic activity">
    <reaction evidence="6 7">
        <text>NAD(+) + (deoxyribonucleotide)n-3'-hydroxyl + 5'-phospho-(deoxyribonucleotide)m = (deoxyribonucleotide)n+m + AMP + beta-nicotinamide D-nucleotide.</text>
        <dbReference type="EC" id="6.5.1.2"/>
    </reaction>
</comment>
<comment type="function">
    <text evidence="7">Catalyzes the formation of phosphodiester linkages between 5'-phosphoryl and 3'-hydroxyl groups in double-stranded DNA using NAD as a coenzyme and as the energy source for the reaction.</text>
</comment>
<dbReference type="EMBL" id="FNYO01000007">
    <property type="protein sequence ID" value="SEI50154.1"/>
    <property type="molecule type" value="Genomic_DNA"/>
</dbReference>
<dbReference type="InterPro" id="IPR013839">
    <property type="entry name" value="DNAligase_adenylation"/>
</dbReference>
<dbReference type="GO" id="GO:0003911">
    <property type="term" value="F:DNA ligase (NAD+) activity"/>
    <property type="evidence" value="ECO:0007669"/>
    <property type="project" value="UniProtKB-UniRule"/>
</dbReference>
<keyword evidence="2 7" id="KW-0235">DNA replication</keyword>
<dbReference type="STRING" id="170623.SAMN04244579_00877"/>
<keyword evidence="3 7" id="KW-0227">DNA damage</keyword>
<dbReference type="InterPro" id="IPR004150">
    <property type="entry name" value="NAD_DNA_ligase_OB"/>
</dbReference>
<dbReference type="InterPro" id="IPR013840">
    <property type="entry name" value="DNAligase_N"/>
</dbReference>
<dbReference type="Gene3D" id="2.40.50.140">
    <property type="entry name" value="Nucleic acid-binding proteins"/>
    <property type="match status" value="1"/>
</dbReference>
<feature type="domain" description="NAD-dependent DNA ligase N-terminal" evidence="9">
    <location>
        <begin position="29"/>
        <end position="427"/>
    </location>
</feature>
<dbReference type="SMART" id="SM00532">
    <property type="entry name" value="LIGANc"/>
    <property type="match status" value="1"/>
</dbReference>
<dbReference type="Gene3D" id="1.10.287.610">
    <property type="entry name" value="Helix hairpin bin"/>
    <property type="match status" value="1"/>
</dbReference>
<evidence type="ECO:0000256" key="1">
    <source>
        <dbReference type="ARBA" id="ARBA00022598"/>
    </source>
</evidence>
<protein>
    <recommendedName>
        <fullName evidence="7">DNA ligase B</fullName>
        <ecNumber evidence="7">6.5.1.2</ecNumber>
    </recommendedName>
    <alternativeName>
        <fullName evidence="7">Polydeoxyribonucleotide synthase [NAD(+)] B</fullName>
    </alternativeName>
</protein>
<organism evidence="10 11">
    <name type="scientific">Azotobacter beijerinckii</name>
    <dbReference type="NCBI Taxonomy" id="170623"/>
    <lineage>
        <taxon>Bacteria</taxon>
        <taxon>Pseudomonadati</taxon>
        <taxon>Pseudomonadota</taxon>
        <taxon>Gammaproteobacteria</taxon>
        <taxon>Pseudomonadales</taxon>
        <taxon>Pseudomonadaceae</taxon>
        <taxon>Azotobacter</taxon>
    </lineage>
</organism>
<evidence type="ECO:0000256" key="6">
    <source>
        <dbReference type="ARBA" id="ARBA00034005"/>
    </source>
</evidence>
<evidence type="ECO:0000259" key="9">
    <source>
        <dbReference type="SMART" id="SM00532"/>
    </source>
</evidence>
<dbReference type="InterPro" id="IPR012340">
    <property type="entry name" value="NA-bd_OB-fold"/>
</dbReference>
<name>A0A1H6RA84_9GAMM</name>
<feature type="active site" description="N6-AMP-lysine intermediate" evidence="7">
    <location>
        <position position="125"/>
    </location>
</feature>
<dbReference type="RefSeq" id="WP_090897484.1">
    <property type="nucleotide sequence ID" value="NZ_FNYO01000007.1"/>
</dbReference>
<evidence type="ECO:0000256" key="3">
    <source>
        <dbReference type="ARBA" id="ARBA00022763"/>
    </source>
</evidence>
<evidence type="ECO:0000256" key="2">
    <source>
        <dbReference type="ARBA" id="ARBA00022705"/>
    </source>
</evidence>
<dbReference type="NCBIfam" id="NF005987">
    <property type="entry name" value="PRK08097.1"/>
    <property type="match status" value="1"/>
</dbReference>
<keyword evidence="4 7" id="KW-0520">NAD</keyword>
<evidence type="ECO:0000313" key="10">
    <source>
        <dbReference type="EMBL" id="SEI50154.1"/>
    </source>
</evidence>
<evidence type="ECO:0000256" key="7">
    <source>
        <dbReference type="HAMAP-Rule" id="MF_01587"/>
    </source>
</evidence>
<dbReference type="Gene3D" id="3.30.470.30">
    <property type="entry name" value="DNA ligase/mRNA capping enzyme"/>
    <property type="match status" value="1"/>
</dbReference>
<dbReference type="SUPFAM" id="SSF56091">
    <property type="entry name" value="DNA ligase/mRNA capping enzyme, catalytic domain"/>
    <property type="match status" value="1"/>
</dbReference>
<comment type="similarity">
    <text evidence="7">Belongs to the NAD-dependent DNA ligase family. LigB subfamily.</text>
</comment>
<reference evidence="10 11" key="1">
    <citation type="submission" date="2016-10" db="EMBL/GenBank/DDBJ databases">
        <authorList>
            <person name="de Groot N.N."/>
        </authorList>
    </citation>
    <scope>NUCLEOTIDE SEQUENCE [LARGE SCALE GENOMIC DNA]</scope>
    <source>
        <strain evidence="10 11">DSM 1041</strain>
    </source>
</reference>
<feature type="signal peptide" evidence="8">
    <location>
        <begin position="1"/>
        <end position="19"/>
    </location>
</feature>
<dbReference type="EC" id="6.5.1.2" evidence="7"/>
<dbReference type="PANTHER" id="PTHR47810">
    <property type="entry name" value="DNA LIGASE"/>
    <property type="match status" value="1"/>
</dbReference>